<gene>
    <name evidence="3" type="ORF">AJAP_22010</name>
</gene>
<dbReference type="InterPro" id="IPR005654">
    <property type="entry name" value="ATPase_AFG1-like"/>
</dbReference>
<sequence>MGIELDSGQIAVAALLDEVPRRRRGVYLWGSVGRGKTMLLDAFHAAAPGRKGRWHLHHLLAHLQSTAHDLGGIDRAVAAVLDRLSLLCVDEFHLHDIGDAMLLRRLLDAVFARKITLVATSNYPPEGLLPDPLFHDKIEAVVTALRAHLDVVRLDGENDYRLPGTRPGRFVVGEPPESTSGVTFGFDELCATTEMSTRDYLELAARHRRWTITDVPSLRTAGADATMRFRVLIDILVDQGVELAVYARTSLDELFRDPPEVPDLDRIRSRLTALSDGKVHCGVN</sequence>
<evidence type="ECO:0000256" key="2">
    <source>
        <dbReference type="ARBA" id="ARBA00022840"/>
    </source>
</evidence>
<protein>
    <submittedName>
        <fullName evidence="3">ATPase</fullName>
    </submittedName>
</protein>
<dbReference type="EMBL" id="CP008953">
    <property type="protein sequence ID" value="AIG77260.1"/>
    <property type="molecule type" value="Genomic_DNA"/>
</dbReference>
<dbReference type="HOGENOM" id="CLU_008681_0_0_11"/>
<accession>A0A075V381</accession>
<proteinExistence type="predicted"/>
<name>A0A075V381_9PSEU</name>
<keyword evidence="4" id="KW-1185">Reference proteome</keyword>
<evidence type="ECO:0000313" key="4">
    <source>
        <dbReference type="Proteomes" id="UP000028492"/>
    </source>
</evidence>
<dbReference type="PANTHER" id="PTHR12169">
    <property type="entry name" value="ATPASE N2B"/>
    <property type="match status" value="1"/>
</dbReference>
<dbReference type="GO" id="GO:0016887">
    <property type="term" value="F:ATP hydrolysis activity"/>
    <property type="evidence" value="ECO:0007669"/>
    <property type="project" value="InterPro"/>
</dbReference>
<dbReference type="AlphaFoldDB" id="A0A075V381"/>
<dbReference type="GO" id="GO:0005524">
    <property type="term" value="F:ATP binding"/>
    <property type="evidence" value="ECO:0007669"/>
    <property type="project" value="UniProtKB-KW"/>
</dbReference>
<dbReference type="STRING" id="208439.AJAP_22010"/>
<evidence type="ECO:0000256" key="1">
    <source>
        <dbReference type="ARBA" id="ARBA00022741"/>
    </source>
</evidence>
<dbReference type="Proteomes" id="UP000028492">
    <property type="component" value="Chromosome"/>
</dbReference>
<evidence type="ECO:0000313" key="3">
    <source>
        <dbReference type="EMBL" id="AIG77260.1"/>
    </source>
</evidence>
<dbReference type="NCBIfam" id="NF040713">
    <property type="entry name" value="ZapE"/>
    <property type="match status" value="1"/>
</dbReference>
<dbReference type="Gene3D" id="3.40.50.300">
    <property type="entry name" value="P-loop containing nucleotide triphosphate hydrolases"/>
    <property type="match status" value="1"/>
</dbReference>
<organism evidence="3 4">
    <name type="scientific">Amycolatopsis japonica</name>
    <dbReference type="NCBI Taxonomy" id="208439"/>
    <lineage>
        <taxon>Bacteria</taxon>
        <taxon>Bacillati</taxon>
        <taxon>Actinomycetota</taxon>
        <taxon>Actinomycetes</taxon>
        <taxon>Pseudonocardiales</taxon>
        <taxon>Pseudonocardiaceae</taxon>
        <taxon>Amycolatopsis</taxon>
        <taxon>Amycolatopsis japonica group</taxon>
    </lineage>
</organism>
<dbReference type="Pfam" id="PF03969">
    <property type="entry name" value="AFG1_ATPase"/>
    <property type="match status" value="2"/>
</dbReference>
<dbReference type="GO" id="GO:0005737">
    <property type="term" value="C:cytoplasm"/>
    <property type="evidence" value="ECO:0007669"/>
    <property type="project" value="TreeGrafter"/>
</dbReference>
<dbReference type="InterPro" id="IPR027417">
    <property type="entry name" value="P-loop_NTPase"/>
</dbReference>
<dbReference type="eggNOG" id="COG1485">
    <property type="taxonomic scope" value="Bacteria"/>
</dbReference>
<keyword evidence="1" id="KW-0547">Nucleotide-binding</keyword>
<dbReference type="RefSeq" id="WP_038514718.1">
    <property type="nucleotide sequence ID" value="NZ_CP008953.1"/>
</dbReference>
<keyword evidence="2" id="KW-0067">ATP-binding</keyword>
<dbReference type="SUPFAM" id="SSF52540">
    <property type="entry name" value="P-loop containing nucleoside triphosphate hydrolases"/>
    <property type="match status" value="1"/>
</dbReference>
<dbReference type="PANTHER" id="PTHR12169:SF6">
    <property type="entry name" value="AFG1-LIKE ATPASE"/>
    <property type="match status" value="1"/>
</dbReference>
<reference evidence="3 4" key="1">
    <citation type="journal article" date="2014" name="J. Biotechnol.">
        <title>Complete genome sequence of the actinobacterium Amycolatopsis japonica MG417-CF17(T) (=DSM 44213T) producing (S,S)-N,N'-ethylenediaminedisuccinic acid.</title>
        <authorList>
            <person name="Stegmann E."/>
            <person name="Albersmeier A."/>
            <person name="Spohn M."/>
            <person name="Gert H."/>
            <person name="Weber T."/>
            <person name="Wohlleben W."/>
            <person name="Kalinowski J."/>
            <person name="Ruckert C."/>
        </authorList>
    </citation>
    <scope>NUCLEOTIDE SEQUENCE [LARGE SCALE GENOMIC DNA]</scope>
    <source>
        <strain evidence="4">MG417-CF17 (DSM 44213)</strain>
    </source>
</reference>
<dbReference type="KEGG" id="aja:AJAP_22010"/>